<reference evidence="3" key="1">
    <citation type="journal article" date="2007" name="Int. J. Syst. Evol. Microbiol.">
        <title>Luteimonas composti sp. nov., a moderately thermophilic bacterium isolated from food waste.</title>
        <authorList>
            <person name="Young C.C."/>
            <person name="Kampfer P."/>
            <person name="Chen W.M."/>
            <person name="Yen W.S."/>
            <person name="Arun A.B."/>
            <person name="Lai W.A."/>
            <person name="Shen F.T."/>
            <person name="Rekha P.D."/>
            <person name="Lin K.Y."/>
            <person name="Chou J.H."/>
        </authorList>
    </citation>
    <scope>NUCLEOTIDE SEQUENCE</scope>
    <source>
        <strain evidence="3">CC-YY355</strain>
    </source>
</reference>
<dbReference type="Gene3D" id="3.90.640.20">
    <property type="entry name" value="Heat-shock cognate protein, ATPase"/>
    <property type="match status" value="1"/>
</dbReference>
<evidence type="ECO:0000313" key="3">
    <source>
        <dbReference type="EMBL" id="MDH7452450.1"/>
    </source>
</evidence>
<reference evidence="3" key="2">
    <citation type="submission" date="2023-04" db="EMBL/GenBank/DDBJ databases">
        <authorList>
            <person name="Sun J.-Q."/>
        </authorList>
    </citation>
    <scope>NUCLEOTIDE SEQUENCE</scope>
    <source>
        <strain evidence="3">CC-YY355</strain>
    </source>
</reference>
<feature type="signal peptide" evidence="1">
    <location>
        <begin position="1"/>
        <end position="21"/>
    </location>
</feature>
<accession>A0ABT6MQ22</accession>
<evidence type="ECO:0000259" key="2">
    <source>
        <dbReference type="Pfam" id="PF11738"/>
    </source>
</evidence>
<dbReference type="Gene3D" id="3.30.565.40">
    <property type="entry name" value="Fervidobacterium nodosum Rt17-B1 like"/>
    <property type="match status" value="1"/>
</dbReference>
<dbReference type="RefSeq" id="WP_280941659.1">
    <property type="nucleotide sequence ID" value="NZ_JARYGX010000013.1"/>
</dbReference>
<feature type="chain" id="PRO_5045289511" description="DUF3298 domain-containing protein" evidence="1">
    <location>
        <begin position="22"/>
        <end position="276"/>
    </location>
</feature>
<sequence length="276" mass="29859">MKRWLVPVVLLCVLAACRGEAPGPQGTVAPDADQADPAEAPAPEPVVLEDVVETDPRYIIGISWAKGVDRYPGLSVLLKQYADAAKAEVLQAVEAMEPEAGAMYDLALEFQVLADTPQVFAVAADGGSYTGGAHGAPLIARFVWLPQEQRLLTADELVPRQEAWREVSSYVREQLHAALSQRVDADELDPDERGRVMRSAGRMIEEGTAPDPENFAQFEPVPGADGRLVALRFVFPPYQVGPYSDGVQTVEVPARVLLPHVAPAYRPLFADAQPAQ</sequence>
<dbReference type="PROSITE" id="PS51257">
    <property type="entry name" value="PROKAR_LIPOPROTEIN"/>
    <property type="match status" value="1"/>
</dbReference>
<evidence type="ECO:0000313" key="4">
    <source>
        <dbReference type="Proteomes" id="UP001160550"/>
    </source>
</evidence>
<dbReference type="InterPro" id="IPR021729">
    <property type="entry name" value="DUF3298"/>
</dbReference>
<comment type="caution">
    <text evidence="3">The sequence shown here is derived from an EMBL/GenBank/DDBJ whole genome shotgun (WGS) entry which is preliminary data.</text>
</comment>
<dbReference type="InterPro" id="IPR037126">
    <property type="entry name" value="PdaC/RsiV-like_sf"/>
</dbReference>
<organism evidence="3 4">
    <name type="scientific">Luteimonas composti</name>
    <dbReference type="NCBI Taxonomy" id="398257"/>
    <lineage>
        <taxon>Bacteria</taxon>
        <taxon>Pseudomonadati</taxon>
        <taxon>Pseudomonadota</taxon>
        <taxon>Gammaproteobacteria</taxon>
        <taxon>Lysobacterales</taxon>
        <taxon>Lysobacteraceae</taxon>
        <taxon>Luteimonas</taxon>
    </lineage>
</organism>
<name>A0ABT6MQ22_9GAMM</name>
<feature type="domain" description="DUF3298" evidence="2">
    <location>
        <begin position="230"/>
        <end position="253"/>
    </location>
</feature>
<dbReference type="Pfam" id="PF11738">
    <property type="entry name" value="DUF3298"/>
    <property type="match status" value="1"/>
</dbReference>
<keyword evidence="4" id="KW-1185">Reference proteome</keyword>
<dbReference type="Proteomes" id="UP001160550">
    <property type="component" value="Unassembled WGS sequence"/>
</dbReference>
<gene>
    <name evidence="3" type="ORF">QF205_05035</name>
</gene>
<protein>
    <recommendedName>
        <fullName evidence="2">DUF3298 domain-containing protein</fullName>
    </recommendedName>
</protein>
<dbReference type="EMBL" id="JARYGX010000013">
    <property type="protein sequence ID" value="MDH7452450.1"/>
    <property type="molecule type" value="Genomic_DNA"/>
</dbReference>
<evidence type="ECO:0000256" key="1">
    <source>
        <dbReference type="SAM" id="SignalP"/>
    </source>
</evidence>
<keyword evidence="1" id="KW-0732">Signal</keyword>
<proteinExistence type="predicted"/>